<reference evidence="8 9" key="2">
    <citation type="journal article" date="2019" name="Nat. Med.">
        <title>A library of human gut bacterial isolates paired with longitudinal multiomics data enables mechanistic microbiome research.</title>
        <authorList>
            <person name="Poyet M."/>
            <person name="Groussin M."/>
            <person name="Gibbons S.M."/>
            <person name="Avila-Pacheco J."/>
            <person name="Jiang X."/>
            <person name="Kearney S.M."/>
            <person name="Perrotta A.R."/>
            <person name="Berdy B."/>
            <person name="Zhao S."/>
            <person name="Lieberman T.D."/>
            <person name="Swanson P.K."/>
            <person name="Smith M."/>
            <person name="Roesemann S."/>
            <person name="Alexander J.E."/>
            <person name="Rich S.A."/>
            <person name="Livny J."/>
            <person name="Vlamakis H."/>
            <person name="Clish C."/>
            <person name="Bullock K."/>
            <person name="Deik A."/>
            <person name="Scott J."/>
            <person name="Pierce K.A."/>
            <person name="Xavier R.J."/>
            <person name="Alm E.J."/>
        </authorList>
    </citation>
    <scope>NUCLEOTIDE SEQUENCE [LARGE SCALE GENOMIC DNA]</scope>
    <source>
        <strain evidence="2 11">BIOML-A134</strain>
        <strain evidence="3 10">BIOML-A14</strain>
        <strain evidence="1 8">BIOML-A160</strain>
        <strain evidence="4 9">BIOML-A2</strain>
    </source>
</reference>
<dbReference type="EMBL" id="QRJR01000038">
    <property type="protein sequence ID" value="RHH39846.1"/>
    <property type="molecule type" value="Genomic_DNA"/>
</dbReference>
<dbReference type="RefSeq" id="WP_004312118.1">
    <property type="nucleotide sequence ID" value="NZ_BAABYV010000001.1"/>
</dbReference>
<dbReference type="Proteomes" id="UP000365824">
    <property type="component" value="Unassembled WGS sequence"/>
</dbReference>
<dbReference type="EMBL" id="JAQNZF010000003">
    <property type="protein sequence ID" value="MDC2741319.1"/>
    <property type="molecule type" value="Genomic_DNA"/>
</dbReference>
<evidence type="ECO:0000313" key="10">
    <source>
        <dbReference type="Proteomes" id="UP000435985"/>
    </source>
</evidence>
<evidence type="ECO:0000313" key="2">
    <source>
        <dbReference type="EMBL" id="KAA4089780.1"/>
    </source>
</evidence>
<evidence type="ECO:0000313" key="9">
    <source>
        <dbReference type="Proteomes" id="UP000375690"/>
    </source>
</evidence>
<evidence type="ECO:0000313" key="7">
    <source>
        <dbReference type="Proteomes" id="UP000283329"/>
    </source>
</evidence>
<organism evidence="1 8">
    <name type="scientific">Bacteroides ovatus</name>
    <dbReference type="NCBI Taxonomy" id="28116"/>
    <lineage>
        <taxon>Bacteria</taxon>
        <taxon>Pseudomonadati</taxon>
        <taxon>Bacteroidota</taxon>
        <taxon>Bacteroidia</taxon>
        <taxon>Bacteroidales</taxon>
        <taxon>Bacteroidaceae</taxon>
        <taxon>Bacteroides</taxon>
    </lineage>
</organism>
<protein>
    <submittedName>
        <fullName evidence="1">Anti-sigma factor</fullName>
    </submittedName>
</protein>
<proteinExistence type="predicted"/>
<dbReference type="Proteomes" id="UP000435985">
    <property type="component" value="Unassembled WGS sequence"/>
</dbReference>
<dbReference type="Proteomes" id="UP000283329">
    <property type="component" value="Unassembled WGS sequence"/>
</dbReference>
<dbReference type="Proteomes" id="UP001219389">
    <property type="component" value="Unassembled WGS sequence"/>
</dbReference>
<keyword evidence="11" id="KW-1185">Reference proteome</keyword>
<evidence type="ECO:0000313" key="11">
    <source>
        <dbReference type="Proteomes" id="UP000473905"/>
    </source>
</evidence>
<sequence length="76" mass="9338">MENCLNKYFADEFTSDEKTEFLIEVENNERLKEEFIENQTLLALVDWISPEYENNKEVVQHKLYEFMCRMEQHKDK</sequence>
<dbReference type="Proteomes" id="UP000473905">
    <property type="component" value="Unassembled WGS sequence"/>
</dbReference>
<dbReference type="EMBL" id="VWLB01000010">
    <property type="protein sequence ID" value="KAA3929501.1"/>
    <property type="molecule type" value="Genomic_DNA"/>
</dbReference>
<evidence type="ECO:0000313" key="8">
    <source>
        <dbReference type="Proteomes" id="UP000365824"/>
    </source>
</evidence>
<dbReference type="EMBL" id="VWFO01000009">
    <property type="protein sequence ID" value="KAA4664727.1"/>
    <property type="molecule type" value="Genomic_DNA"/>
</dbReference>
<reference evidence="5" key="3">
    <citation type="submission" date="2022-10" db="EMBL/GenBank/DDBJ databases">
        <title>Human gut microbiome strain richness.</title>
        <authorList>
            <person name="Chen-Liaw A."/>
        </authorList>
    </citation>
    <scope>NUCLEOTIDE SEQUENCE</scope>
    <source>
        <strain evidence="5">BSD2780120875st1_E1_BSD2780120875_150330</strain>
    </source>
</reference>
<gene>
    <name evidence="6" type="ORF">DW206_23710</name>
    <name evidence="4" type="ORF">F3B53_22825</name>
    <name evidence="3" type="ORF">F3B98_10085</name>
    <name evidence="2" type="ORF">F3D66_26440</name>
    <name evidence="1" type="ORF">F3F25_08030</name>
    <name evidence="5" type="ORF">PO382_03670</name>
</gene>
<dbReference type="Proteomes" id="UP000375690">
    <property type="component" value="Unassembled WGS sequence"/>
</dbReference>
<evidence type="ECO:0000313" key="6">
    <source>
        <dbReference type="EMBL" id="RHH39846.1"/>
    </source>
</evidence>
<dbReference type="AlphaFoldDB" id="A0A139L743"/>
<comment type="caution">
    <text evidence="1">The sequence shown here is derived from an EMBL/GenBank/DDBJ whole genome shotgun (WGS) entry which is preliminary data.</text>
</comment>
<evidence type="ECO:0000313" key="3">
    <source>
        <dbReference type="EMBL" id="KAA4664727.1"/>
    </source>
</evidence>
<reference evidence="6 7" key="1">
    <citation type="submission" date="2018-08" db="EMBL/GenBank/DDBJ databases">
        <title>A genome reference for cultivated species of the human gut microbiota.</title>
        <authorList>
            <person name="Zou Y."/>
            <person name="Xue W."/>
            <person name="Luo G."/>
        </authorList>
    </citation>
    <scope>NUCLEOTIDE SEQUENCE [LARGE SCALE GENOMIC DNA]</scope>
    <source>
        <strain evidence="6 7">AM17-48</strain>
    </source>
</reference>
<evidence type="ECO:0000313" key="1">
    <source>
        <dbReference type="EMBL" id="KAA3929501.1"/>
    </source>
</evidence>
<evidence type="ECO:0000313" key="5">
    <source>
        <dbReference type="EMBL" id="MDC2741319.1"/>
    </source>
</evidence>
<dbReference type="EMBL" id="VWKB01000051">
    <property type="protein sequence ID" value="KAA4089780.1"/>
    <property type="molecule type" value="Genomic_DNA"/>
</dbReference>
<accession>A0A139L743</accession>
<dbReference type="EMBL" id="VWFC01000040">
    <property type="protein sequence ID" value="KAB1320620.1"/>
    <property type="molecule type" value="Genomic_DNA"/>
</dbReference>
<evidence type="ECO:0000313" key="4">
    <source>
        <dbReference type="EMBL" id="KAB1320620.1"/>
    </source>
</evidence>
<name>A0A139L743_BACOV</name>
<dbReference type="STRING" id="28116.Bovatus_04327"/>